<gene>
    <name evidence="1" type="ORF">ACFFH4_13850</name>
</gene>
<sequence>MWDKDEEELITKGIYLPLVRKVLERDVEKLKKAELKFIGPYLLLVERTIIKIGLELGKVKRQLSQKGIYIYNEGIKEGLCLYLIVIRGYRQEKKLFPHLMKQSVETYINEYLNPPQNE</sequence>
<dbReference type="Pfam" id="PF26325">
    <property type="entry name" value="YhjD"/>
    <property type="match status" value="1"/>
</dbReference>
<keyword evidence="2" id="KW-1185">Reference proteome</keyword>
<dbReference type="InterPro" id="IPR058600">
    <property type="entry name" value="YhjD-like"/>
</dbReference>
<evidence type="ECO:0000313" key="2">
    <source>
        <dbReference type="Proteomes" id="UP001589833"/>
    </source>
</evidence>
<comment type="caution">
    <text evidence="1">The sequence shown here is derived from an EMBL/GenBank/DDBJ whole genome shotgun (WGS) entry which is preliminary data.</text>
</comment>
<dbReference type="RefSeq" id="WP_273840453.1">
    <property type="nucleotide sequence ID" value="NZ_JAQQWT010000002.1"/>
</dbReference>
<dbReference type="EMBL" id="JBHLTR010000017">
    <property type="protein sequence ID" value="MFC0560125.1"/>
    <property type="molecule type" value="Genomic_DNA"/>
</dbReference>
<reference evidence="1 2" key="1">
    <citation type="submission" date="2024-09" db="EMBL/GenBank/DDBJ databases">
        <authorList>
            <person name="Sun Q."/>
            <person name="Mori K."/>
        </authorList>
    </citation>
    <scope>NUCLEOTIDE SEQUENCE [LARGE SCALE GENOMIC DNA]</scope>
    <source>
        <strain evidence="1 2">NCAIM B.02301</strain>
    </source>
</reference>
<organism evidence="1 2">
    <name type="scientific">Halalkalibacter alkalisediminis</name>
    <dbReference type="NCBI Taxonomy" id="935616"/>
    <lineage>
        <taxon>Bacteria</taxon>
        <taxon>Bacillati</taxon>
        <taxon>Bacillota</taxon>
        <taxon>Bacilli</taxon>
        <taxon>Bacillales</taxon>
        <taxon>Bacillaceae</taxon>
        <taxon>Halalkalibacter</taxon>
    </lineage>
</organism>
<proteinExistence type="predicted"/>
<name>A0ABV6NH79_9BACI</name>
<protein>
    <submittedName>
        <fullName evidence="1">Uncharacterized protein</fullName>
    </submittedName>
</protein>
<accession>A0ABV6NH79</accession>
<evidence type="ECO:0000313" key="1">
    <source>
        <dbReference type="EMBL" id="MFC0560125.1"/>
    </source>
</evidence>
<dbReference type="Proteomes" id="UP001589833">
    <property type="component" value="Unassembled WGS sequence"/>
</dbReference>